<evidence type="ECO:0000259" key="1">
    <source>
        <dbReference type="PROSITE" id="PS51186"/>
    </source>
</evidence>
<dbReference type="AlphaFoldDB" id="A0A857GIG6"/>
<sequence>MAAVSLNGGLVTLIEHIGVAMEDTSNVTLALADASAFEAFKQELKASFSVAVEETFGAVEASLIPSDADIDNSLTAPDAVVHHILLDGVKVGGAIVTIDEATQHNALDLFYLLPSTHGRGVGYRAWQAIEQAYPQTRVWMTHTPYFEKRNIHFYVNKCGFKIVSFYNRYYPLPDDEERGSKAHKLEFFGFEKVMR</sequence>
<protein>
    <submittedName>
        <fullName evidence="2">N-acetyltransferase</fullName>
    </submittedName>
</protein>
<evidence type="ECO:0000313" key="3">
    <source>
        <dbReference type="Proteomes" id="UP000463949"/>
    </source>
</evidence>
<dbReference type="InterPro" id="IPR000182">
    <property type="entry name" value="GNAT_dom"/>
</dbReference>
<dbReference type="Pfam" id="PF00583">
    <property type="entry name" value="Acetyltransf_1"/>
    <property type="match status" value="1"/>
</dbReference>
<dbReference type="KEGG" id="hmd:CTT34_04755"/>
<dbReference type="OrthoDB" id="9786032at2"/>
<dbReference type="EMBL" id="CP024621">
    <property type="protein sequence ID" value="QHD49053.1"/>
    <property type="molecule type" value="Genomic_DNA"/>
</dbReference>
<keyword evidence="2" id="KW-0808">Transferase</keyword>
<evidence type="ECO:0000313" key="2">
    <source>
        <dbReference type="EMBL" id="QHD49053.1"/>
    </source>
</evidence>
<reference evidence="2 3" key="1">
    <citation type="submission" date="2017-10" db="EMBL/GenBank/DDBJ databases">
        <title>Coral associated bacteria.</title>
        <authorList>
            <person name="Wang X."/>
        </authorList>
    </citation>
    <scope>NUCLEOTIDE SEQUENCE [LARGE SCALE GENOMIC DNA]</scope>
    <source>
        <strain evidence="2 3">SCSIO 43005</strain>
    </source>
</reference>
<accession>A0A857GIG6</accession>
<dbReference type="Proteomes" id="UP000463949">
    <property type="component" value="Chromosome"/>
</dbReference>
<dbReference type="Gene3D" id="3.40.630.30">
    <property type="match status" value="1"/>
</dbReference>
<dbReference type="GO" id="GO:0016747">
    <property type="term" value="F:acyltransferase activity, transferring groups other than amino-acyl groups"/>
    <property type="evidence" value="ECO:0007669"/>
    <property type="project" value="InterPro"/>
</dbReference>
<proteinExistence type="predicted"/>
<dbReference type="InterPro" id="IPR016181">
    <property type="entry name" value="Acyl_CoA_acyltransferase"/>
</dbReference>
<gene>
    <name evidence="2" type="ORF">CTT34_04755</name>
</gene>
<name>A0A857GIG6_9GAMM</name>
<dbReference type="PROSITE" id="PS51186">
    <property type="entry name" value="GNAT"/>
    <property type="match status" value="1"/>
</dbReference>
<organism evidence="2 3">
    <name type="scientific">Vreelandella aquamarina</name>
    <dbReference type="NCBI Taxonomy" id="77097"/>
    <lineage>
        <taxon>Bacteria</taxon>
        <taxon>Pseudomonadati</taxon>
        <taxon>Pseudomonadota</taxon>
        <taxon>Gammaproteobacteria</taxon>
        <taxon>Oceanospirillales</taxon>
        <taxon>Halomonadaceae</taxon>
        <taxon>Vreelandella</taxon>
    </lineage>
</organism>
<dbReference type="SUPFAM" id="SSF55729">
    <property type="entry name" value="Acyl-CoA N-acyltransferases (Nat)"/>
    <property type="match status" value="1"/>
</dbReference>
<feature type="domain" description="N-acetyltransferase" evidence="1">
    <location>
        <begin position="27"/>
        <end position="186"/>
    </location>
</feature>